<feature type="compositionally biased region" description="Acidic residues" evidence="2">
    <location>
        <begin position="239"/>
        <end position="248"/>
    </location>
</feature>
<evidence type="ECO:0000313" key="3">
    <source>
        <dbReference type="EMBL" id="PMD15931.1"/>
    </source>
</evidence>
<feature type="region of interest" description="Disordered" evidence="2">
    <location>
        <begin position="140"/>
        <end position="189"/>
    </location>
</feature>
<evidence type="ECO:0000313" key="4">
    <source>
        <dbReference type="Proteomes" id="UP000235672"/>
    </source>
</evidence>
<feature type="coiled-coil region" evidence="1">
    <location>
        <begin position="93"/>
        <end position="137"/>
    </location>
</feature>
<feature type="compositionally biased region" description="Basic and acidic residues" evidence="2">
    <location>
        <begin position="140"/>
        <end position="161"/>
    </location>
</feature>
<proteinExistence type="predicted"/>
<keyword evidence="1" id="KW-0175">Coiled coil</keyword>
<evidence type="ECO:0000256" key="2">
    <source>
        <dbReference type="SAM" id="MobiDB-lite"/>
    </source>
</evidence>
<feature type="coiled-coil region" evidence="1">
    <location>
        <begin position="16"/>
        <end position="43"/>
    </location>
</feature>
<dbReference type="AlphaFoldDB" id="A0A2J6PPH5"/>
<evidence type="ECO:0000256" key="1">
    <source>
        <dbReference type="SAM" id="Coils"/>
    </source>
</evidence>
<dbReference type="EMBL" id="KZ613509">
    <property type="protein sequence ID" value="PMD15931.1"/>
    <property type="molecule type" value="Genomic_DNA"/>
</dbReference>
<accession>A0A2J6PPH5</accession>
<dbReference type="Proteomes" id="UP000235672">
    <property type="component" value="Unassembled WGS sequence"/>
</dbReference>
<feature type="region of interest" description="Disordered" evidence="2">
    <location>
        <begin position="238"/>
        <end position="265"/>
    </location>
</feature>
<keyword evidence="4" id="KW-1185">Reference proteome</keyword>
<name>A0A2J6PPH5_9HELO</name>
<sequence length="277" mass="32042">MHPPGSRDPPPQPPTLSQVTNTLAALESQARRYSRLMRQWDRSSAAIAEIFAPFQYLTRTAIQDLVYRARTLQRRIGGNFQLDPKGRREHEEHEALKRMLKATRDDLTAVEDQLDELQLDEDQLDTHRLARDQLERDQLDEHRLDRHQLDEHQLDKDRLDELPQPSSPMFYSHPSAPNSYLSESGSLRSHNPYHPSNEILQLRGENSDYRDENLALREELDEKEAIIRSLRDRVAVLEGEVEDGESADGEGGKEREDDEDVDWVEGGLIRGAKRRKL</sequence>
<reference evidence="3 4" key="1">
    <citation type="submission" date="2016-05" db="EMBL/GenBank/DDBJ databases">
        <title>A degradative enzymes factory behind the ericoid mycorrhizal symbiosis.</title>
        <authorList>
            <consortium name="DOE Joint Genome Institute"/>
            <person name="Martino E."/>
            <person name="Morin E."/>
            <person name="Grelet G."/>
            <person name="Kuo A."/>
            <person name="Kohler A."/>
            <person name="Daghino S."/>
            <person name="Barry K."/>
            <person name="Choi C."/>
            <person name="Cichocki N."/>
            <person name="Clum A."/>
            <person name="Copeland A."/>
            <person name="Hainaut M."/>
            <person name="Haridas S."/>
            <person name="Labutti K."/>
            <person name="Lindquist E."/>
            <person name="Lipzen A."/>
            <person name="Khouja H.-R."/>
            <person name="Murat C."/>
            <person name="Ohm R."/>
            <person name="Olson A."/>
            <person name="Spatafora J."/>
            <person name="Veneault-Fourrey C."/>
            <person name="Henrissat B."/>
            <person name="Grigoriev I."/>
            <person name="Martin F."/>
            <person name="Perotto S."/>
        </authorList>
    </citation>
    <scope>NUCLEOTIDE SEQUENCE [LARGE SCALE GENOMIC DNA]</scope>
    <source>
        <strain evidence="3 4">UAMH 7357</strain>
    </source>
</reference>
<organism evidence="3 4">
    <name type="scientific">Hyaloscypha hepaticicola</name>
    <dbReference type="NCBI Taxonomy" id="2082293"/>
    <lineage>
        <taxon>Eukaryota</taxon>
        <taxon>Fungi</taxon>
        <taxon>Dikarya</taxon>
        <taxon>Ascomycota</taxon>
        <taxon>Pezizomycotina</taxon>
        <taxon>Leotiomycetes</taxon>
        <taxon>Helotiales</taxon>
        <taxon>Hyaloscyphaceae</taxon>
        <taxon>Hyaloscypha</taxon>
    </lineage>
</organism>
<feature type="compositionally biased region" description="Polar residues" evidence="2">
    <location>
        <begin position="175"/>
        <end position="189"/>
    </location>
</feature>
<protein>
    <submittedName>
        <fullName evidence="3">Uncharacterized protein</fullName>
    </submittedName>
</protein>
<gene>
    <name evidence="3" type="ORF">NA56DRAFT_731907</name>
</gene>